<name>Q0FGW2_SALBH</name>
<sequence>MLKRLNDEELPYLDLSIVEGSFETLKRKVEKHTFLTRLFSSDLKLSEVFSFYEYEATDGIFATMHKTKGTGIENVLVICDEYGWISEYDFSSCFTGQKPHGVVGQISW</sequence>
<dbReference type="Proteomes" id="UP000006230">
    <property type="component" value="Unassembled WGS sequence"/>
</dbReference>
<comment type="caution">
    <text evidence="1">The sequence shown here is derived from an EMBL/GenBank/DDBJ whole genome shotgun (WGS) entry which is preliminary data.</text>
</comment>
<protein>
    <submittedName>
        <fullName evidence="1">Uncharacterized protein</fullName>
    </submittedName>
</protein>
<evidence type="ECO:0000313" key="1">
    <source>
        <dbReference type="EMBL" id="EAU43432.1"/>
    </source>
</evidence>
<dbReference type="AlphaFoldDB" id="Q0FGW2"/>
<gene>
    <name evidence="1" type="ORF">R2601_27359</name>
</gene>
<dbReference type="HOGENOM" id="CLU_2194447_0_0_5"/>
<reference evidence="1 2" key="1">
    <citation type="journal article" date="2010" name="J. Bacteriol.">
        <title>Genome sequences of Pelagibaca bermudensis HTCC2601T and Maritimibacter alkaliphilus HTCC2654T, the type strains of two marine Roseobacter genera.</title>
        <authorList>
            <person name="Thrash J.C."/>
            <person name="Cho J.C."/>
            <person name="Ferriera S."/>
            <person name="Johnson J."/>
            <person name="Vergin K.L."/>
            <person name="Giovannoni S.J."/>
        </authorList>
    </citation>
    <scope>NUCLEOTIDE SEQUENCE [LARGE SCALE GENOMIC DNA]</scope>
    <source>
        <strain evidence="2">DSM 26914 / JCM 13377 / KCTC 12554 / HTCC2601</strain>
    </source>
</reference>
<dbReference type="EMBL" id="AATQ01000091">
    <property type="protein sequence ID" value="EAU43432.1"/>
    <property type="molecule type" value="Genomic_DNA"/>
</dbReference>
<evidence type="ECO:0000313" key="2">
    <source>
        <dbReference type="Proteomes" id="UP000006230"/>
    </source>
</evidence>
<keyword evidence="2" id="KW-1185">Reference proteome</keyword>
<proteinExistence type="predicted"/>
<organism evidence="1 2">
    <name type="scientific">Salipiger bermudensis (strain DSM 26914 / JCM 13377 / KCTC 12554 / HTCC2601)</name>
    <name type="common">Pelagibaca bermudensis</name>
    <dbReference type="NCBI Taxonomy" id="314265"/>
    <lineage>
        <taxon>Bacteria</taxon>
        <taxon>Pseudomonadati</taxon>
        <taxon>Pseudomonadota</taxon>
        <taxon>Alphaproteobacteria</taxon>
        <taxon>Rhodobacterales</taxon>
        <taxon>Roseobacteraceae</taxon>
        <taxon>Salipiger</taxon>
    </lineage>
</organism>
<accession>Q0FGW2</accession>